<keyword evidence="3" id="KW-1185">Reference proteome</keyword>
<feature type="transmembrane region" description="Helical" evidence="1">
    <location>
        <begin position="12"/>
        <end position="30"/>
    </location>
</feature>
<dbReference type="RefSeq" id="WP_123286638.1">
    <property type="nucleotide sequence ID" value="NZ_JACIJB010000001.1"/>
</dbReference>
<keyword evidence="1" id="KW-0472">Membrane</keyword>
<dbReference type="Proteomes" id="UP000548978">
    <property type="component" value="Unassembled WGS sequence"/>
</dbReference>
<organism evidence="2 3">
    <name type="scientific">Brevundimonas halotolerans</name>
    <dbReference type="NCBI Taxonomy" id="69670"/>
    <lineage>
        <taxon>Bacteria</taxon>
        <taxon>Pseudomonadati</taxon>
        <taxon>Pseudomonadota</taxon>
        <taxon>Alphaproteobacteria</taxon>
        <taxon>Caulobacterales</taxon>
        <taxon>Caulobacteraceae</taxon>
        <taxon>Brevundimonas</taxon>
    </lineage>
</organism>
<gene>
    <name evidence="2" type="ORF">FHS65_000369</name>
</gene>
<sequence>MKSRAVSLRTLIGYAGFALVFLIVAAAAVWRGDILQAGMDPEVPFQTYDPPPAPDYQQAPAWAMQDRGIAGSGPAAVFFIHSTTYDGGEEWNGPIGDADADAYLFRVVIPNYAGPFARSGRLSIPRYRQGSLYTRLTLRDDAREARAFAYRDIEAAFEVFLARHPSGPIVIAGVEQGGELAERLVRERIVGDPALRRRIVAVYAMDTILAADPATPSLPPCSARDQTACLVAFSPVTEDNDGAARRRLRRALVWDDRGRLVELDDRAAVCVNPVTGSPDEVQVPARVHLGATNATGLEWGARPALIARSVATVCQDGLLRHTQPDMESFRETGNWSDRRKSRPYNLFYSDIEHDVQERLAVWIAR</sequence>
<keyword evidence="1" id="KW-1133">Transmembrane helix</keyword>
<evidence type="ECO:0000313" key="2">
    <source>
        <dbReference type="EMBL" id="MBB5659651.1"/>
    </source>
</evidence>
<name>A0A7W9A1F7_9CAUL</name>
<dbReference type="SUPFAM" id="SSF53474">
    <property type="entry name" value="alpha/beta-Hydrolases"/>
    <property type="match status" value="1"/>
</dbReference>
<proteinExistence type="predicted"/>
<dbReference type="InterPro" id="IPR021440">
    <property type="entry name" value="DUF3089"/>
</dbReference>
<dbReference type="InterPro" id="IPR029058">
    <property type="entry name" value="AB_hydrolase_fold"/>
</dbReference>
<keyword evidence="1" id="KW-0812">Transmembrane</keyword>
<comment type="caution">
    <text evidence="2">The sequence shown here is derived from an EMBL/GenBank/DDBJ whole genome shotgun (WGS) entry which is preliminary data.</text>
</comment>
<evidence type="ECO:0008006" key="4">
    <source>
        <dbReference type="Google" id="ProtNLM"/>
    </source>
</evidence>
<dbReference type="EMBL" id="JACIJB010000001">
    <property type="protein sequence ID" value="MBB5659651.1"/>
    <property type="molecule type" value="Genomic_DNA"/>
</dbReference>
<protein>
    <recommendedName>
        <fullName evidence="4">DUF3089 domain-containing protein</fullName>
    </recommendedName>
</protein>
<dbReference type="Pfam" id="PF11288">
    <property type="entry name" value="DUF3089"/>
    <property type="match status" value="1"/>
</dbReference>
<evidence type="ECO:0000256" key="1">
    <source>
        <dbReference type="SAM" id="Phobius"/>
    </source>
</evidence>
<evidence type="ECO:0000313" key="3">
    <source>
        <dbReference type="Proteomes" id="UP000548978"/>
    </source>
</evidence>
<dbReference type="OrthoDB" id="9794645at2"/>
<reference evidence="2 3" key="1">
    <citation type="submission" date="2020-08" db="EMBL/GenBank/DDBJ databases">
        <title>Genomic Encyclopedia of Type Strains, Phase IV (KMG-IV): sequencing the most valuable type-strain genomes for metagenomic binning, comparative biology and taxonomic classification.</title>
        <authorList>
            <person name="Goeker M."/>
        </authorList>
    </citation>
    <scope>NUCLEOTIDE SEQUENCE [LARGE SCALE GENOMIC DNA]</scope>
    <source>
        <strain evidence="2 3">DSM 24448</strain>
    </source>
</reference>
<accession>A0A7W9A1F7</accession>
<dbReference type="AlphaFoldDB" id="A0A7W9A1F7"/>